<name>A0A974I232_XENLA</name>
<evidence type="ECO:0000313" key="2">
    <source>
        <dbReference type="Proteomes" id="UP000694892"/>
    </source>
</evidence>
<sequence>MDALKSAARICDEGFVVNLFSFHSFRIWRKCLWSLTTRSCWSSITSLGLSRHSWIPLHDALKMGSSTALLPPHYFALKIDRKAMFAERINGLLPLKLYGLSPLRLATLGREDHLKNAKGIIVFPAEFCQCKVLVTRKQK</sequence>
<dbReference type="EMBL" id="CM004467">
    <property type="protein sequence ID" value="OCT98523.1"/>
    <property type="molecule type" value="Genomic_DNA"/>
</dbReference>
<dbReference type="AlphaFoldDB" id="A0A974I232"/>
<dbReference type="Proteomes" id="UP000694892">
    <property type="component" value="Chromosome 1S"/>
</dbReference>
<organism evidence="1 2">
    <name type="scientific">Xenopus laevis</name>
    <name type="common">African clawed frog</name>
    <dbReference type="NCBI Taxonomy" id="8355"/>
    <lineage>
        <taxon>Eukaryota</taxon>
        <taxon>Metazoa</taxon>
        <taxon>Chordata</taxon>
        <taxon>Craniata</taxon>
        <taxon>Vertebrata</taxon>
        <taxon>Euteleostomi</taxon>
        <taxon>Amphibia</taxon>
        <taxon>Batrachia</taxon>
        <taxon>Anura</taxon>
        <taxon>Pipoidea</taxon>
        <taxon>Pipidae</taxon>
        <taxon>Xenopodinae</taxon>
        <taxon>Xenopus</taxon>
        <taxon>Xenopus</taxon>
    </lineage>
</organism>
<accession>A0A974I232</accession>
<evidence type="ECO:0000313" key="1">
    <source>
        <dbReference type="EMBL" id="OCT98523.1"/>
    </source>
</evidence>
<protein>
    <submittedName>
        <fullName evidence="1">Uncharacterized protein</fullName>
    </submittedName>
</protein>
<reference evidence="2" key="1">
    <citation type="journal article" date="2016" name="Nature">
        <title>Genome evolution in the allotetraploid frog Xenopus laevis.</title>
        <authorList>
            <person name="Session A.M."/>
            <person name="Uno Y."/>
            <person name="Kwon T."/>
            <person name="Chapman J.A."/>
            <person name="Toyoda A."/>
            <person name="Takahashi S."/>
            <person name="Fukui A."/>
            <person name="Hikosaka A."/>
            <person name="Suzuki A."/>
            <person name="Kondo M."/>
            <person name="van Heeringen S.J."/>
            <person name="Quigley I."/>
            <person name="Heinz S."/>
            <person name="Ogino H."/>
            <person name="Ochi H."/>
            <person name="Hellsten U."/>
            <person name="Lyons J.B."/>
            <person name="Simakov O."/>
            <person name="Putnam N."/>
            <person name="Stites J."/>
            <person name="Kuroki Y."/>
            <person name="Tanaka T."/>
            <person name="Michiue T."/>
            <person name="Watanabe M."/>
            <person name="Bogdanovic O."/>
            <person name="Lister R."/>
            <person name="Georgiou G."/>
            <person name="Paranjpe S.S."/>
            <person name="van Kruijsbergen I."/>
            <person name="Shu S."/>
            <person name="Carlson J."/>
            <person name="Kinoshita T."/>
            <person name="Ohta Y."/>
            <person name="Mawaribuchi S."/>
            <person name="Jenkins J."/>
            <person name="Grimwood J."/>
            <person name="Schmutz J."/>
            <person name="Mitros T."/>
            <person name="Mozaffari S.V."/>
            <person name="Suzuki Y."/>
            <person name="Haramoto Y."/>
            <person name="Yamamoto T.S."/>
            <person name="Takagi C."/>
            <person name="Heald R."/>
            <person name="Miller K."/>
            <person name="Haudenschild C."/>
            <person name="Kitzman J."/>
            <person name="Nakayama T."/>
            <person name="Izutsu Y."/>
            <person name="Robert J."/>
            <person name="Fortriede J."/>
            <person name="Burns K."/>
            <person name="Lotay V."/>
            <person name="Karimi K."/>
            <person name="Yasuoka Y."/>
            <person name="Dichmann D.S."/>
            <person name="Flajnik M.F."/>
            <person name="Houston D.W."/>
            <person name="Shendure J."/>
            <person name="DuPasquier L."/>
            <person name="Vize P.D."/>
            <person name="Zorn A.M."/>
            <person name="Ito M."/>
            <person name="Marcotte E.M."/>
            <person name="Wallingford J.B."/>
            <person name="Ito Y."/>
            <person name="Asashima M."/>
            <person name="Ueno N."/>
            <person name="Matsuda Y."/>
            <person name="Veenstra G.J."/>
            <person name="Fujiyama A."/>
            <person name="Harland R.M."/>
            <person name="Taira M."/>
            <person name="Rokhsar D.S."/>
        </authorList>
    </citation>
    <scope>NUCLEOTIDE SEQUENCE [LARGE SCALE GENOMIC DNA]</scope>
    <source>
        <strain evidence="2">J</strain>
    </source>
</reference>
<proteinExistence type="predicted"/>
<gene>
    <name evidence="1" type="ORF">XELAEV_18010759mg</name>
</gene>